<dbReference type="RefSeq" id="WP_006982200.1">
    <property type="nucleotide sequence ID" value="NZ_ABVL01000018.1"/>
</dbReference>
<dbReference type="AlphaFoldDB" id="B4D7G4"/>
<feature type="signal peptide" evidence="2">
    <location>
        <begin position="1"/>
        <end position="28"/>
    </location>
</feature>
<dbReference type="Pfam" id="PF02018">
    <property type="entry name" value="CBM_4_9"/>
    <property type="match status" value="2"/>
</dbReference>
<comment type="caution">
    <text evidence="4">The sequence shown here is derived from an EMBL/GenBank/DDBJ whole genome shotgun (WGS) entry which is preliminary data.</text>
</comment>
<reference evidence="4 5" key="1">
    <citation type="journal article" date="2011" name="J. Bacteriol.">
        <title>Genome sequence of Chthoniobacter flavus Ellin428, an aerobic heterotrophic soil bacterium.</title>
        <authorList>
            <person name="Kant R."/>
            <person name="van Passel M.W."/>
            <person name="Palva A."/>
            <person name="Lucas S."/>
            <person name="Lapidus A."/>
            <person name="Glavina Del Rio T."/>
            <person name="Dalin E."/>
            <person name="Tice H."/>
            <person name="Bruce D."/>
            <person name="Goodwin L."/>
            <person name="Pitluck S."/>
            <person name="Larimer F.W."/>
            <person name="Land M.L."/>
            <person name="Hauser L."/>
            <person name="Sangwan P."/>
            <person name="de Vos W.M."/>
            <person name="Janssen P.H."/>
            <person name="Smidt H."/>
        </authorList>
    </citation>
    <scope>NUCLEOTIDE SEQUENCE [LARGE SCALE GENOMIC DNA]</scope>
    <source>
        <strain evidence="4 5">Ellin428</strain>
    </source>
</reference>
<keyword evidence="2" id="KW-0732">Signal</keyword>
<dbReference type="GO" id="GO:0016798">
    <property type="term" value="F:hydrolase activity, acting on glycosyl bonds"/>
    <property type="evidence" value="ECO:0007669"/>
    <property type="project" value="InterPro"/>
</dbReference>
<sequence length="655" mass="70302">MNAAFRTLHLTCVLLLALLGLGQIPLHAVNPRGTAVGAIRWDGNTGDTPTFGWANGNYVGQQVERALGPNQYHFRLPFFGVETGTDTAQARELTQAVMDRDIIYATTAGIDYWAFVFYPDGSGMDTARNLYSSSAYKSYVNYCFVASGQMPASYFSTLVTKFAQSNYQKVLGNRPLLYIFGTGVYSASDITNLRNQTVTAGLGTPYIVVMTFSASAASTEATNIGADAISSYCSPEIDGALYSTLVSAENSNWNSFMATGTKVVPWVTSGWDPRPRIDHPVTWTSYPSTEWCQTATPWQIASHLQEGLNWVDSNPTVADANTVILYAWNEFDEGGWLCPTLYTGTDRLDMLKAILDPAVVGVNSLANPGFESGTTSWAAQSATLAQSITMVHSGSYSLHISNRSAIWGTATQDVKSTLLAKGQGLYTASTWAALGNGSDTIRIVIHTTDSSGSYWFTTSPMTLGTAYKQLAGVINVTWSGTLASAIIYTQTTSSLADLYEDDFSLGMANQLTNAGFENGASSWAAQTSSIAASSTNVHNGTGSLQIYNRTAIYGAATQNVTSVLLANGQGDYTASAWAQFASGTDNVILVINTTDSTGSHWFTSAPVAISTRYKNISDTIHVTWTGTLSRALIYTQTATSLADLYEDDFSLSKLP</sequence>
<dbReference type="STRING" id="497964.CfE428DRAFT_4879"/>
<proteinExistence type="predicted"/>
<feature type="domain" description="CBM-cenC" evidence="3">
    <location>
        <begin position="509"/>
        <end position="637"/>
    </location>
</feature>
<gene>
    <name evidence="4" type="ORF">CfE428DRAFT_4879</name>
</gene>
<evidence type="ECO:0000259" key="3">
    <source>
        <dbReference type="Pfam" id="PF02018"/>
    </source>
</evidence>
<evidence type="ECO:0000313" key="4">
    <source>
        <dbReference type="EMBL" id="EDY17581.1"/>
    </source>
</evidence>
<evidence type="ECO:0000313" key="5">
    <source>
        <dbReference type="Proteomes" id="UP000005824"/>
    </source>
</evidence>
<accession>B4D7G4</accession>
<dbReference type="Gene3D" id="2.60.120.260">
    <property type="entry name" value="Galactose-binding domain-like"/>
    <property type="match status" value="2"/>
</dbReference>
<feature type="domain" description="CBM-cenC" evidence="3">
    <location>
        <begin position="363"/>
        <end position="492"/>
    </location>
</feature>
<dbReference type="InParanoid" id="B4D7G4"/>
<dbReference type="EMBL" id="ABVL01000018">
    <property type="protein sequence ID" value="EDY17581.1"/>
    <property type="molecule type" value="Genomic_DNA"/>
</dbReference>
<dbReference type="InterPro" id="IPR008979">
    <property type="entry name" value="Galactose-bd-like_sf"/>
</dbReference>
<dbReference type="Proteomes" id="UP000005824">
    <property type="component" value="Unassembled WGS sequence"/>
</dbReference>
<organism evidence="4 5">
    <name type="scientific">Chthoniobacter flavus Ellin428</name>
    <dbReference type="NCBI Taxonomy" id="497964"/>
    <lineage>
        <taxon>Bacteria</taxon>
        <taxon>Pseudomonadati</taxon>
        <taxon>Verrucomicrobiota</taxon>
        <taxon>Spartobacteria</taxon>
        <taxon>Chthoniobacterales</taxon>
        <taxon>Chthoniobacteraceae</taxon>
        <taxon>Chthoniobacter</taxon>
    </lineage>
</organism>
<name>B4D7G4_9BACT</name>
<keyword evidence="5" id="KW-1185">Reference proteome</keyword>
<dbReference type="eggNOG" id="COG3507">
    <property type="taxonomic scope" value="Bacteria"/>
</dbReference>
<dbReference type="InterPro" id="IPR003305">
    <property type="entry name" value="CenC_carb-bd"/>
</dbReference>
<keyword evidence="1" id="KW-0378">Hydrolase</keyword>
<feature type="chain" id="PRO_5002803251" evidence="2">
    <location>
        <begin position="29"/>
        <end position="655"/>
    </location>
</feature>
<evidence type="ECO:0000256" key="1">
    <source>
        <dbReference type="ARBA" id="ARBA00022801"/>
    </source>
</evidence>
<dbReference type="Gene3D" id="3.20.20.80">
    <property type="entry name" value="Glycosidases"/>
    <property type="match status" value="1"/>
</dbReference>
<protein>
    <submittedName>
        <fullName evidence="4">Carbohydrate-binding CenC domain protein</fullName>
    </submittedName>
</protein>
<evidence type="ECO:0000256" key="2">
    <source>
        <dbReference type="SAM" id="SignalP"/>
    </source>
</evidence>
<dbReference type="SUPFAM" id="SSF49785">
    <property type="entry name" value="Galactose-binding domain-like"/>
    <property type="match status" value="2"/>
</dbReference>